<protein>
    <recommendedName>
        <fullName evidence="1">Poly [ADP-ribose] polymerase</fullName>
        <shortName evidence="1">PARP</shortName>
        <ecNumber evidence="1">2.4.2.-</ecNumber>
    </recommendedName>
</protein>
<keyword evidence="2" id="KW-0175">Coiled coil</keyword>
<dbReference type="CDD" id="cd02749">
    <property type="entry name" value="Macro_SF"/>
    <property type="match status" value="1"/>
</dbReference>
<dbReference type="OrthoDB" id="411019at2759"/>
<dbReference type="Proteomes" id="UP000549394">
    <property type="component" value="Unassembled WGS sequence"/>
</dbReference>
<dbReference type="InterPro" id="IPR051712">
    <property type="entry name" value="ARTD-AVP"/>
</dbReference>
<dbReference type="GO" id="GO:1990404">
    <property type="term" value="F:NAD+-protein mono-ADP-ribosyltransferase activity"/>
    <property type="evidence" value="ECO:0007669"/>
    <property type="project" value="TreeGrafter"/>
</dbReference>
<sequence>MDIIIGKLYKPNGNVYDIDIEEKFEQNERYFSVKKKHYGLCEFLKSHTIAENILQDIANDLKCCLRLKYEIHPQRIEFELSRKRMENLISEKLIVWCESAKVYEHVKRIKERDVEIECTVFQTKNLPIAKERLNYFIESSCVSLIYQFFSLIDIPHLYSLNNELVRLDSYEIIKKDTNPSFQGCHRVTYEIKITGISGASFAVLKTLKEMIYGKYVAAIEKDEKNLSSNKFTDLGSKILLQELEEEDINIVFTVKPTAVYVLKTVVLQSIVNNLKTSKCKIDITGNNVTLTGKAGSVRFIRNIIFDKISNAHSIHLDLFEHHESVYKVLEAAIQASDYSKNVSIDFNKSCLISLSKETLRDCYDFLKNSIEIEQYDYNHNLIDQIEKFNSQNHGQNQVAVTSKKKQTKEMWIEIKRLFEKAVANSIKVISITEISKSASVFHFNTKISSADIETLDSINSSLNVEFYRRKLDNSSDTYDKKRMIFLSLVENSRHLLADTQYLDYIRKSSDCDIKYFNEETKDELLLIGQIDTVIGERDEISRKINLYQKSDLSFKCNDEDYKKFIRKILASEEKDWTEFVTVLPGNRLIGWDKSNNIKQQNSAEEAKSYFEACTKIEEIPDNEGLLSHLQTKEGEEHVNSIEKTWNSSINFEVDDESSNLNIIFVENEITSMNDKTIQCDALVNNIAVMTDDLSQGGSISKAFLKKFPRIATLEMKSYRNIKITELEQFKIIHTRVQHHNDITKEKDLISSLQNVLSYAIENKLTSIALPPIGCGYSQYDPRIVAHYMYHSITDLKYKYTDISLKKVFIVCLSGAGHVLTEPFKAIEERSIKVCIYAEKDENIERTTKAIQSYIKEQAIVKKINLEKNIRLNSVENLENKYVKIKQLRMIKTNEQFMEIVGIKQFVDRSFDLTKELLENAKEKPITWKDFDEETDPEERLEFMKDTWRDNENAVASSDDIEILGIERSENPRLYQAYSTEHKKFCESLSSDKFPMLSTKTSKHCPVELSSLLAPEINEFYFFHGTNSASKDKILHQGFDFRLGEVGYYGKGAYFAEDPKKSDGYTFGRGKTIQEKYDIKRHIIIGRVILGNSTVVSRDSNLKRPPCKTCKANVCKDHNEYFDSVRGNGGLENIFWEYIVYSLTQCYPEYLVTYKLKQKENSSGTKIERKNSLP</sequence>
<evidence type="ECO:0000256" key="1">
    <source>
        <dbReference type="RuleBase" id="RU362114"/>
    </source>
</evidence>
<keyword evidence="1" id="KW-0520">NAD</keyword>
<dbReference type="PANTHER" id="PTHR45740">
    <property type="entry name" value="POLY [ADP-RIBOSE] POLYMERASE"/>
    <property type="match status" value="1"/>
</dbReference>
<name>A0A7I8W4B1_9ANNE</name>
<accession>A0A7I8W4B1</accession>
<dbReference type="SMART" id="SM00506">
    <property type="entry name" value="A1pp"/>
    <property type="match status" value="1"/>
</dbReference>
<dbReference type="GO" id="GO:0005634">
    <property type="term" value="C:nucleus"/>
    <property type="evidence" value="ECO:0007669"/>
    <property type="project" value="TreeGrafter"/>
</dbReference>
<feature type="domain" description="Macro" evidence="4">
    <location>
        <begin position="649"/>
        <end position="854"/>
    </location>
</feature>
<gene>
    <name evidence="5" type="ORF">DGYR_LOCUS11068</name>
</gene>
<proteinExistence type="predicted"/>
<evidence type="ECO:0000256" key="2">
    <source>
        <dbReference type="SAM" id="Coils"/>
    </source>
</evidence>
<organism evidence="5 6">
    <name type="scientific">Dimorphilus gyrociliatus</name>
    <dbReference type="NCBI Taxonomy" id="2664684"/>
    <lineage>
        <taxon>Eukaryota</taxon>
        <taxon>Metazoa</taxon>
        <taxon>Spiralia</taxon>
        <taxon>Lophotrochozoa</taxon>
        <taxon>Annelida</taxon>
        <taxon>Polychaeta</taxon>
        <taxon>Polychaeta incertae sedis</taxon>
        <taxon>Dinophilidae</taxon>
        <taxon>Dimorphilus</taxon>
    </lineage>
</organism>
<feature type="domain" description="PARP catalytic" evidence="3">
    <location>
        <begin position="923"/>
        <end position="1162"/>
    </location>
</feature>
<dbReference type="EC" id="2.4.2.-" evidence="1"/>
<dbReference type="AlphaFoldDB" id="A0A7I8W4B1"/>
<feature type="coiled-coil region" evidence="2">
    <location>
        <begin position="836"/>
        <end position="894"/>
    </location>
</feature>
<keyword evidence="1" id="KW-0328">Glycosyltransferase</keyword>
<dbReference type="Gene3D" id="3.90.228.10">
    <property type="match status" value="1"/>
</dbReference>
<dbReference type="SUPFAM" id="SSF56399">
    <property type="entry name" value="ADP-ribosylation"/>
    <property type="match status" value="1"/>
</dbReference>
<dbReference type="SUPFAM" id="SSF52949">
    <property type="entry name" value="Macro domain-like"/>
    <property type="match status" value="1"/>
</dbReference>
<dbReference type="Pfam" id="PF00644">
    <property type="entry name" value="PARP"/>
    <property type="match status" value="1"/>
</dbReference>
<evidence type="ECO:0000259" key="4">
    <source>
        <dbReference type="PROSITE" id="PS51154"/>
    </source>
</evidence>
<keyword evidence="1" id="KW-0808">Transferase</keyword>
<dbReference type="Pfam" id="PF01661">
    <property type="entry name" value="Macro"/>
    <property type="match status" value="1"/>
</dbReference>
<reference evidence="5 6" key="1">
    <citation type="submission" date="2020-08" db="EMBL/GenBank/DDBJ databases">
        <authorList>
            <person name="Hejnol A."/>
        </authorList>
    </citation>
    <scope>NUCLEOTIDE SEQUENCE [LARGE SCALE GENOMIC DNA]</scope>
</reference>
<keyword evidence="6" id="KW-1185">Reference proteome</keyword>
<comment type="caution">
    <text evidence="5">The sequence shown here is derived from an EMBL/GenBank/DDBJ whole genome shotgun (WGS) entry which is preliminary data.</text>
</comment>
<dbReference type="PROSITE" id="PS51154">
    <property type="entry name" value="MACRO"/>
    <property type="match status" value="1"/>
</dbReference>
<dbReference type="GO" id="GO:0003950">
    <property type="term" value="F:NAD+ poly-ADP-ribosyltransferase activity"/>
    <property type="evidence" value="ECO:0007669"/>
    <property type="project" value="UniProtKB-UniRule"/>
</dbReference>
<dbReference type="Gene3D" id="3.40.220.10">
    <property type="entry name" value="Leucine Aminopeptidase, subunit E, domain 1"/>
    <property type="match status" value="1"/>
</dbReference>
<dbReference type="PANTHER" id="PTHR45740:SF2">
    <property type="entry name" value="POLY [ADP-RIBOSE] POLYMERASE"/>
    <property type="match status" value="1"/>
</dbReference>
<evidence type="ECO:0000313" key="5">
    <source>
        <dbReference type="EMBL" id="CAD5123384.1"/>
    </source>
</evidence>
<dbReference type="InterPro" id="IPR002589">
    <property type="entry name" value="Macro_dom"/>
</dbReference>
<dbReference type="InterPro" id="IPR043472">
    <property type="entry name" value="Macro_dom-like"/>
</dbReference>
<evidence type="ECO:0000259" key="3">
    <source>
        <dbReference type="PROSITE" id="PS51059"/>
    </source>
</evidence>
<evidence type="ECO:0000313" key="6">
    <source>
        <dbReference type="Proteomes" id="UP000549394"/>
    </source>
</evidence>
<dbReference type="InterPro" id="IPR012317">
    <property type="entry name" value="Poly(ADP-ribose)pol_cat_dom"/>
</dbReference>
<dbReference type="EMBL" id="CAJFCJ010000019">
    <property type="protein sequence ID" value="CAD5123384.1"/>
    <property type="molecule type" value="Genomic_DNA"/>
</dbReference>
<dbReference type="PROSITE" id="PS51059">
    <property type="entry name" value="PARP_CATALYTIC"/>
    <property type="match status" value="1"/>
</dbReference>